<evidence type="ECO:0000256" key="1">
    <source>
        <dbReference type="ARBA" id="ARBA00004651"/>
    </source>
</evidence>
<keyword evidence="2 7" id="KW-0813">Transport</keyword>
<dbReference type="GO" id="GO:0005886">
    <property type="term" value="C:plasma membrane"/>
    <property type="evidence" value="ECO:0007669"/>
    <property type="project" value="UniProtKB-SubCell"/>
</dbReference>
<keyword evidence="5 7" id="KW-1133">Transmembrane helix</keyword>
<feature type="transmembrane region" description="Helical" evidence="7">
    <location>
        <begin position="273"/>
        <end position="294"/>
    </location>
</feature>
<dbReference type="PANTHER" id="PTHR30193">
    <property type="entry name" value="ABC TRANSPORTER PERMEASE PROTEIN"/>
    <property type="match status" value="1"/>
</dbReference>
<keyword evidence="3" id="KW-1003">Cell membrane</keyword>
<feature type="transmembrane region" description="Helical" evidence="7">
    <location>
        <begin position="119"/>
        <end position="136"/>
    </location>
</feature>
<dbReference type="InterPro" id="IPR000515">
    <property type="entry name" value="MetI-like"/>
</dbReference>
<dbReference type="PROSITE" id="PS50928">
    <property type="entry name" value="ABC_TM1"/>
    <property type="match status" value="1"/>
</dbReference>
<comment type="subcellular location">
    <subcellularLocation>
        <location evidence="1 7">Cell membrane</location>
        <topology evidence="1 7">Multi-pass membrane protein</topology>
    </subcellularLocation>
</comment>
<dbReference type="AlphaFoldDB" id="A0A1B2DDV4"/>
<accession>A0A1B2DDV4</accession>
<evidence type="ECO:0000256" key="4">
    <source>
        <dbReference type="ARBA" id="ARBA00022692"/>
    </source>
</evidence>
<keyword evidence="6 7" id="KW-0472">Membrane</keyword>
<dbReference type="InterPro" id="IPR035906">
    <property type="entry name" value="MetI-like_sf"/>
</dbReference>
<feature type="transmembrane region" description="Helical" evidence="7">
    <location>
        <begin position="166"/>
        <end position="190"/>
    </location>
</feature>
<dbReference type="Gene3D" id="1.10.3720.10">
    <property type="entry name" value="MetI-like"/>
    <property type="match status" value="1"/>
</dbReference>
<dbReference type="Pfam" id="PF00528">
    <property type="entry name" value="BPD_transp_1"/>
    <property type="match status" value="1"/>
</dbReference>
<gene>
    <name evidence="9" type="ORF">BBD42_05000</name>
</gene>
<organism evidence="9">
    <name type="scientific">Paenibacillus sp. BIHB 4019</name>
    <dbReference type="NCBI Taxonomy" id="1870819"/>
    <lineage>
        <taxon>Bacteria</taxon>
        <taxon>Bacillati</taxon>
        <taxon>Bacillota</taxon>
        <taxon>Bacilli</taxon>
        <taxon>Bacillales</taxon>
        <taxon>Paenibacillaceae</taxon>
        <taxon>Paenibacillus</taxon>
    </lineage>
</organism>
<proteinExistence type="inferred from homology"/>
<dbReference type="EMBL" id="CP016808">
    <property type="protein sequence ID" value="ANY65897.1"/>
    <property type="molecule type" value="Genomic_DNA"/>
</dbReference>
<evidence type="ECO:0000256" key="5">
    <source>
        <dbReference type="ARBA" id="ARBA00022989"/>
    </source>
</evidence>
<evidence type="ECO:0000256" key="7">
    <source>
        <dbReference type="RuleBase" id="RU363032"/>
    </source>
</evidence>
<name>A0A1B2DDV4_9BACL</name>
<evidence type="ECO:0000256" key="2">
    <source>
        <dbReference type="ARBA" id="ARBA00022448"/>
    </source>
</evidence>
<dbReference type="RefSeq" id="WP_099517271.1">
    <property type="nucleotide sequence ID" value="NZ_CP016808.1"/>
</dbReference>
<feature type="transmembrane region" description="Helical" evidence="7">
    <location>
        <begin position="211"/>
        <end position="230"/>
    </location>
</feature>
<keyword evidence="4 7" id="KW-0812">Transmembrane</keyword>
<dbReference type="CDD" id="cd06261">
    <property type="entry name" value="TM_PBP2"/>
    <property type="match status" value="1"/>
</dbReference>
<evidence type="ECO:0000313" key="9">
    <source>
        <dbReference type="EMBL" id="ANY65897.1"/>
    </source>
</evidence>
<evidence type="ECO:0000259" key="8">
    <source>
        <dbReference type="PROSITE" id="PS50928"/>
    </source>
</evidence>
<reference evidence="9" key="1">
    <citation type="submission" date="2016-08" db="EMBL/GenBank/DDBJ databases">
        <title>Complete Genome Seqeunce of Paenibacillus sp. BIHB 4019 from tea rhizoplane.</title>
        <authorList>
            <person name="Thakur R."/>
            <person name="Swarnkar M.K."/>
            <person name="Gulati A."/>
        </authorList>
    </citation>
    <scope>NUCLEOTIDE SEQUENCE [LARGE SCALE GENOMIC DNA]</scope>
    <source>
        <strain evidence="9">BIHB4019</strain>
    </source>
</reference>
<dbReference type="SUPFAM" id="SSF161098">
    <property type="entry name" value="MetI-like"/>
    <property type="match status" value="1"/>
</dbReference>
<feature type="transmembrane region" description="Helical" evidence="7">
    <location>
        <begin position="87"/>
        <end position="107"/>
    </location>
</feature>
<comment type="similarity">
    <text evidence="7">Belongs to the binding-protein-dependent transport system permease family.</text>
</comment>
<protein>
    <submittedName>
        <fullName evidence="9">ABC transporter permease</fullName>
    </submittedName>
</protein>
<evidence type="ECO:0000256" key="3">
    <source>
        <dbReference type="ARBA" id="ARBA00022475"/>
    </source>
</evidence>
<evidence type="ECO:0000256" key="6">
    <source>
        <dbReference type="ARBA" id="ARBA00023136"/>
    </source>
</evidence>
<feature type="transmembrane region" description="Helical" evidence="7">
    <location>
        <begin position="21"/>
        <end position="45"/>
    </location>
</feature>
<feature type="domain" description="ABC transmembrane type-1" evidence="8">
    <location>
        <begin position="77"/>
        <end position="292"/>
    </location>
</feature>
<dbReference type="PANTHER" id="PTHR30193:SF1">
    <property type="entry name" value="ABC TRANSPORTER PERMEASE PROTEIN YESP-RELATED"/>
    <property type="match status" value="1"/>
</dbReference>
<dbReference type="InterPro" id="IPR051393">
    <property type="entry name" value="ABC_transporter_permease"/>
</dbReference>
<dbReference type="GO" id="GO:0055085">
    <property type="term" value="P:transmembrane transport"/>
    <property type="evidence" value="ECO:0007669"/>
    <property type="project" value="InterPro"/>
</dbReference>
<sequence>MEAVTEKLSTPRKKMSRQKATYLVAYLFLLPWLIGFFAFTFWPFINSLYLSFTQATLTSTTFIGLQNYIEMFQDPRFLKSIEVTTKYVVMSVPLKLAMALAVAMLLFKGSRSMSIYRTLFYLPSLIGGSIAVAVMWRKIFGLDGLWNSFLSLFGIPGKEWLGQPDYALFLLVLLVVWQFGSSMVIFLAGLKNVPTELYEASKIDGANAVRRFFKITLPIISPIMLFNLVLQTIGSFQVFTQGYVITKGGPIDETLFSVLYIYELAFQQQRMGYASAISWMLLVLIAVVTAIIFMTSKKWVFYESETKGGK</sequence>